<reference evidence="6" key="2">
    <citation type="submission" date="2012-11" db="EMBL/GenBank/DDBJ databases">
        <authorList>
            <person name="Kuo A."/>
            <person name="Curtis B.A."/>
            <person name="Tanifuji G."/>
            <person name="Burki F."/>
            <person name="Gruber A."/>
            <person name="Irimia M."/>
            <person name="Maruyama S."/>
            <person name="Arias M.C."/>
            <person name="Ball S.G."/>
            <person name="Gile G.H."/>
            <person name="Hirakawa Y."/>
            <person name="Hopkins J.F."/>
            <person name="Rensing S.A."/>
            <person name="Schmutz J."/>
            <person name="Symeonidi A."/>
            <person name="Elias M."/>
            <person name="Eveleigh R.J."/>
            <person name="Herman E.K."/>
            <person name="Klute M.J."/>
            <person name="Nakayama T."/>
            <person name="Obornik M."/>
            <person name="Reyes-Prieto A."/>
            <person name="Armbrust E.V."/>
            <person name="Aves S.J."/>
            <person name="Beiko R.G."/>
            <person name="Coutinho P."/>
            <person name="Dacks J.B."/>
            <person name="Durnford D.G."/>
            <person name="Fast N.M."/>
            <person name="Green B.R."/>
            <person name="Grisdale C."/>
            <person name="Hempe F."/>
            <person name="Henrissat B."/>
            <person name="Hoppner M.P."/>
            <person name="Ishida K.-I."/>
            <person name="Kim E."/>
            <person name="Koreny L."/>
            <person name="Kroth P.G."/>
            <person name="Liu Y."/>
            <person name="Malik S.-B."/>
            <person name="Maier U.G."/>
            <person name="McRose D."/>
            <person name="Mock T."/>
            <person name="Neilson J.A."/>
            <person name="Onodera N.T."/>
            <person name="Poole A.M."/>
            <person name="Pritham E.J."/>
            <person name="Richards T.A."/>
            <person name="Rocap G."/>
            <person name="Roy S.W."/>
            <person name="Sarai C."/>
            <person name="Schaack S."/>
            <person name="Shirato S."/>
            <person name="Slamovits C.H."/>
            <person name="Spencer D.F."/>
            <person name="Suzuki S."/>
            <person name="Worden A.Z."/>
            <person name="Zauner S."/>
            <person name="Barry K."/>
            <person name="Bell C."/>
            <person name="Bharti A.K."/>
            <person name="Crow J.A."/>
            <person name="Grimwood J."/>
            <person name="Kramer R."/>
            <person name="Lindquist E."/>
            <person name="Lucas S."/>
            <person name="Salamov A."/>
            <person name="McFadden G.I."/>
            <person name="Lane C.E."/>
            <person name="Keeling P.J."/>
            <person name="Gray M.W."/>
            <person name="Grigoriev I.V."/>
            <person name="Archibald J.M."/>
        </authorList>
    </citation>
    <scope>NUCLEOTIDE SEQUENCE</scope>
    <source>
        <strain evidence="6">CCMP2712</strain>
    </source>
</reference>
<dbReference type="AlphaFoldDB" id="L1IAS0"/>
<proteinExistence type="predicted"/>
<dbReference type="PANTHER" id="PTHR12305:SF60">
    <property type="entry name" value="PHOSPHATIDYLINOSITOL 3,4,5-TRISPHOSPHATE 3-PHOSPHATASE TPTE2-RELATED"/>
    <property type="match status" value="1"/>
</dbReference>
<name>L1IAS0_GUITC</name>
<evidence type="ECO:0000313" key="5">
    <source>
        <dbReference type="EnsemblProtists" id="EKX33303"/>
    </source>
</evidence>
<dbReference type="PROSITE" id="PS51181">
    <property type="entry name" value="PPASE_TENSIN"/>
    <property type="match status" value="1"/>
</dbReference>
<dbReference type="InterPro" id="IPR000387">
    <property type="entry name" value="Tyr_Pase_dom"/>
</dbReference>
<dbReference type="InterPro" id="IPR029021">
    <property type="entry name" value="Prot-tyrosine_phosphatase-like"/>
</dbReference>
<dbReference type="PROSITE" id="PS00383">
    <property type="entry name" value="TYR_PHOSPHATASE_1"/>
    <property type="match status" value="1"/>
</dbReference>
<dbReference type="Gene3D" id="3.90.190.10">
    <property type="entry name" value="Protein tyrosine phosphatase superfamily"/>
    <property type="match status" value="1"/>
</dbReference>
<reference evidence="5" key="3">
    <citation type="submission" date="2016-03" db="UniProtKB">
        <authorList>
            <consortium name="EnsemblProtists"/>
        </authorList>
    </citation>
    <scope>IDENTIFICATION</scope>
</reference>
<dbReference type="GO" id="GO:0005829">
    <property type="term" value="C:cytosol"/>
    <property type="evidence" value="ECO:0007669"/>
    <property type="project" value="TreeGrafter"/>
</dbReference>
<dbReference type="PaxDb" id="55529-EKX33303"/>
<keyword evidence="1" id="KW-0378">Hydrolase</keyword>
<evidence type="ECO:0000256" key="1">
    <source>
        <dbReference type="ARBA" id="ARBA00022801"/>
    </source>
</evidence>
<dbReference type="EMBL" id="JH993147">
    <property type="protein sequence ID" value="EKX33303.1"/>
    <property type="molecule type" value="Genomic_DNA"/>
</dbReference>
<sequence>AISGRRRRFYDLNNDFDLDITYVCDRLIAMSIPCVAGAMHRNDIRDVARFFATRHYASFVVHNLCESFEENGNGNYDPRFLYYQVKKIPTRDHNVNSLLRIIVFCEQATKILNEDNDNVIVIHCKGGKGRTGTFCCALMLWTGFVLSASDALNYFAERRTEGSSQHKGRICVTAPSQVRYVNY</sequence>
<dbReference type="HOGENOM" id="CLU_020105_1_0_1"/>
<dbReference type="InterPro" id="IPR016130">
    <property type="entry name" value="Tyr_Pase_AS"/>
</dbReference>
<dbReference type="OrthoDB" id="2017893at2759"/>
<dbReference type="InterPro" id="IPR057023">
    <property type="entry name" value="PTP-SAK"/>
</dbReference>
<feature type="non-terminal residue" evidence="4">
    <location>
        <position position="183"/>
    </location>
</feature>
<dbReference type="STRING" id="905079.L1IAS0"/>
<evidence type="ECO:0000259" key="2">
    <source>
        <dbReference type="PROSITE" id="PS50056"/>
    </source>
</evidence>
<accession>L1IAS0</accession>
<organism evidence="4">
    <name type="scientific">Guillardia theta (strain CCMP2712)</name>
    <name type="common">Cryptophyte</name>
    <dbReference type="NCBI Taxonomy" id="905079"/>
    <lineage>
        <taxon>Eukaryota</taxon>
        <taxon>Cryptophyceae</taxon>
        <taxon>Pyrenomonadales</taxon>
        <taxon>Geminigeraceae</taxon>
        <taxon>Guillardia</taxon>
    </lineage>
</organism>
<dbReference type="OMA" id="IHCLAGR"/>
<gene>
    <name evidence="4" type="ORF">GUITHDRAFT_44162</name>
</gene>
<dbReference type="eggNOG" id="KOG2283">
    <property type="taxonomic scope" value="Eukaryota"/>
</dbReference>
<dbReference type="KEGG" id="gtt:GUITHDRAFT_44162"/>
<dbReference type="EnsemblProtists" id="EKX33303">
    <property type="protein sequence ID" value="EKX33303"/>
    <property type="gene ID" value="GUITHDRAFT_44162"/>
</dbReference>
<dbReference type="PROSITE" id="PS50056">
    <property type="entry name" value="TYR_PHOSPHATASE_2"/>
    <property type="match status" value="1"/>
</dbReference>
<feature type="domain" description="Tyrosine specific protein phosphatases" evidence="2">
    <location>
        <begin position="96"/>
        <end position="159"/>
    </location>
</feature>
<keyword evidence="6" id="KW-1185">Reference proteome</keyword>
<dbReference type="InterPro" id="IPR051281">
    <property type="entry name" value="Dual-spec_lipid-protein_phosph"/>
</dbReference>
<evidence type="ECO:0000313" key="6">
    <source>
        <dbReference type="Proteomes" id="UP000011087"/>
    </source>
</evidence>
<feature type="non-terminal residue" evidence="4">
    <location>
        <position position="1"/>
    </location>
</feature>
<dbReference type="GeneID" id="17290040"/>
<dbReference type="Proteomes" id="UP000011087">
    <property type="component" value="Unassembled WGS sequence"/>
</dbReference>
<dbReference type="SUPFAM" id="SSF52799">
    <property type="entry name" value="(Phosphotyrosine protein) phosphatases II"/>
    <property type="match status" value="1"/>
</dbReference>
<feature type="domain" description="Phosphatase tensin-type" evidence="3">
    <location>
        <begin position="9"/>
        <end position="183"/>
    </location>
</feature>
<evidence type="ECO:0000313" key="4">
    <source>
        <dbReference type="EMBL" id="EKX33303.1"/>
    </source>
</evidence>
<dbReference type="GO" id="GO:0016314">
    <property type="term" value="F:phosphatidylinositol-3,4,5-trisphosphate 3-phosphatase activity"/>
    <property type="evidence" value="ECO:0007669"/>
    <property type="project" value="TreeGrafter"/>
</dbReference>
<dbReference type="RefSeq" id="XP_005820283.1">
    <property type="nucleotide sequence ID" value="XM_005820226.1"/>
</dbReference>
<protein>
    <submittedName>
        <fullName evidence="4 5">Uncharacterized protein</fullName>
    </submittedName>
</protein>
<reference evidence="4 6" key="1">
    <citation type="journal article" date="2012" name="Nature">
        <title>Algal genomes reveal evolutionary mosaicism and the fate of nucleomorphs.</title>
        <authorList>
            <consortium name="DOE Joint Genome Institute"/>
            <person name="Curtis B.A."/>
            <person name="Tanifuji G."/>
            <person name="Burki F."/>
            <person name="Gruber A."/>
            <person name="Irimia M."/>
            <person name="Maruyama S."/>
            <person name="Arias M.C."/>
            <person name="Ball S.G."/>
            <person name="Gile G.H."/>
            <person name="Hirakawa Y."/>
            <person name="Hopkins J.F."/>
            <person name="Kuo A."/>
            <person name="Rensing S.A."/>
            <person name="Schmutz J."/>
            <person name="Symeonidi A."/>
            <person name="Elias M."/>
            <person name="Eveleigh R.J."/>
            <person name="Herman E.K."/>
            <person name="Klute M.J."/>
            <person name="Nakayama T."/>
            <person name="Obornik M."/>
            <person name="Reyes-Prieto A."/>
            <person name="Armbrust E.V."/>
            <person name="Aves S.J."/>
            <person name="Beiko R.G."/>
            <person name="Coutinho P."/>
            <person name="Dacks J.B."/>
            <person name="Durnford D.G."/>
            <person name="Fast N.M."/>
            <person name="Green B.R."/>
            <person name="Grisdale C.J."/>
            <person name="Hempel F."/>
            <person name="Henrissat B."/>
            <person name="Hoppner M.P."/>
            <person name="Ishida K."/>
            <person name="Kim E."/>
            <person name="Koreny L."/>
            <person name="Kroth P.G."/>
            <person name="Liu Y."/>
            <person name="Malik S.B."/>
            <person name="Maier U.G."/>
            <person name="McRose D."/>
            <person name="Mock T."/>
            <person name="Neilson J.A."/>
            <person name="Onodera N.T."/>
            <person name="Poole A.M."/>
            <person name="Pritham E.J."/>
            <person name="Richards T.A."/>
            <person name="Rocap G."/>
            <person name="Roy S.W."/>
            <person name="Sarai C."/>
            <person name="Schaack S."/>
            <person name="Shirato S."/>
            <person name="Slamovits C.H."/>
            <person name="Spencer D.F."/>
            <person name="Suzuki S."/>
            <person name="Worden A.Z."/>
            <person name="Zauner S."/>
            <person name="Barry K."/>
            <person name="Bell C."/>
            <person name="Bharti A.K."/>
            <person name="Crow J.A."/>
            <person name="Grimwood J."/>
            <person name="Kramer R."/>
            <person name="Lindquist E."/>
            <person name="Lucas S."/>
            <person name="Salamov A."/>
            <person name="McFadden G.I."/>
            <person name="Lane C.E."/>
            <person name="Keeling P.J."/>
            <person name="Gray M.W."/>
            <person name="Grigoriev I.V."/>
            <person name="Archibald J.M."/>
        </authorList>
    </citation>
    <scope>NUCLEOTIDE SEQUENCE</scope>
    <source>
        <strain evidence="4 6">CCMP2712</strain>
    </source>
</reference>
<evidence type="ECO:0000259" key="3">
    <source>
        <dbReference type="PROSITE" id="PS51181"/>
    </source>
</evidence>
<dbReference type="PANTHER" id="PTHR12305">
    <property type="entry name" value="PHOSPHATASE WITH HOMOLOGY TO TENSIN"/>
    <property type="match status" value="1"/>
</dbReference>
<dbReference type="InterPro" id="IPR029023">
    <property type="entry name" value="Tensin_phosphatase"/>
</dbReference>
<dbReference type="Pfam" id="PF22784">
    <property type="entry name" value="PTP-SAK"/>
    <property type="match status" value="1"/>
</dbReference>